<dbReference type="InterPro" id="IPR000362">
    <property type="entry name" value="Fumarate_lyase_fam"/>
</dbReference>
<dbReference type="GO" id="GO:0004018">
    <property type="term" value="F:N6-(1,2-dicarboxyethyl)AMP AMP-lyase (fumarate-forming) activity"/>
    <property type="evidence" value="ECO:0007669"/>
    <property type="project" value="TreeGrafter"/>
</dbReference>
<dbReference type="Pfam" id="PF10397">
    <property type="entry name" value="ADSL_C"/>
    <property type="match status" value="1"/>
</dbReference>
<dbReference type="HOGENOM" id="CLU_030949_0_0_9"/>
<dbReference type="Pfam" id="PF00206">
    <property type="entry name" value="Lyase_1"/>
    <property type="match status" value="1"/>
</dbReference>
<protein>
    <submittedName>
        <fullName evidence="5">Fumarate lyase</fullName>
    </submittedName>
</protein>
<reference evidence="5" key="1">
    <citation type="submission" date="2010-07" db="EMBL/GenBank/DDBJ databases">
        <title>Complete sequence of Clostridium saccharolyticum WM1.</title>
        <authorList>
            <consortium name="US DOE Joint Genome Institute"/>
            <person name="Lucas S."/>
            <person name="Copeland A."/>
            <person name="Lapidus A."/>
            <person name="Cheng J.-F."/>
            <person name="Bruce D."/>
            <person name="Goodwin L."/>
            <person name="Pitluck S."/>
            <person name="Chertkov O."/>
            <person name="Detter J.C."/>
            <person name="Han C."/>
            <person name="Tapia R."/>
            <person name="Land M."/>
            <person name="Hauser L."/>
            <person name="Chang Y.-J."/>
            <person name="Jeffries C."/>
            <person name="Kyrpides N."/>
            <person name="Ivanova N."/>
            <person name="Mikhailova N."/>
            <person name="Mouttaki H."/>
            <person name="Lin L."/>
            <person name="Zhou J."/>
            <person name="Hemme C.L."/>
            <person name="Woyke T."/>
        </authorList>
    </citation>
    <scope>NUCLEOTIDE SEQUENCE [LARGE SCALE GENOMIC DNA]</scope>
    <source>
        <strain evidence="5">WM1</strain>
    </source>
</reference>
<proteinExistence type="predicted"/>
<feature type="region of interest" description="Disordered" evidence="3">
    <location>
        <begin position="448"/>
        <end position="468"/>
    </location>
</feature>
<dbReference type="KEGG" id="csh:Closa_1808"/>
<feature type="compositionally biased region" description="Basic and acidic residues" evidence="3">
    <location>
        <begin position="454"/>
        <end position="468"/>
    </location>
</feature>
<dbReference type="Proteomes" id="UP000001662">
    <property type="component" value="Chromosome"/>
</dbReference>
<evidence type="ECO:0000259" key="4">
    <source>
        <dbReference type="SMART" id="SM00998"/>
    </source>
</evidence>
<dbReference type="GO" id="GO:0008652">
    <property type="term" value="P:amino acid biosynthetic process"/>
    <property type="evidence" value="ECO:0007669"/>
    <property type="project" value="UniProtKB-KW"/>
</dbReference>
<keyword evidence="2 5" id="KW-0456">Lyase</keyword>
<evidence type="ECO:0000256" key="1">
    <source>
        <dbReference type="ARBA" id="ARBA00022605"/>
    </source>
</evidence>
<dbReference type="GO" id="GO:0044208">
    <property type="term" value="P:'de novo' AMP biosynthetic process"/>
    <property type="evidence" value="ECO:0007669"/>
    <property type="project" value="TreeGrafter"/>
</dbReference>
<evidence type="ECO:0000256" key="2">
    <source>
        <dbReference type="ARBA" id="ARBA00023239"/>
    </source>
</evidence>
<evidence type="ECO:0000256" key="3">
    <source>
        <dbReference type="SAM" id="MobiDB-lite"/>
    </source>
</evidence>
<dbReference type="eggNOG" id="COG0015">
    <property type="taxonomic scope" value="Bacteria"/>
</dbReference>
<dbReference type="PRINTS" id="PR00145">
    <property type="entry name" value="ARGSUCLYASE"/>
</dbReference>
<dbReference type="GO" id="GO:0070626">
    <property type="term" value="F:(S)-2-(5-amino-1-(5-phospho-D-ribosyl)imidazole-4-carboxamido) succinate lyase (fumarate-forming) activity"/>
    <property type="evidence" value="ECO:0007669"/>
    <property type="project" value="TreeGrafter"/>
</dbReference>
<keyword evidence="1" id="KW-0028">Amino-acid biosynthesis</keyword>
<name>D9QZE0_LACSW</name>
<dbReference type="InterPro" id="IPR019468">
    <property type="entry name" value="AdenyloSucc_lyase_C"/>
</dbReference>
<dbReference type="SUPFAM" id="SSF48557">
    <property type="entry name" value="L-aspartase-like"/>
    <property type="match status" value="1"/>
</dbReference>
<evidence type="ECO:0000313" key="5">
    <source>
        <dbReference type="EMBL" id="ADL04391.1"/>
    </source>
</evidence>
<dbReference type="SMART" id="SM00998">
    <property type="entry name" value="ADSL_C"/>
    <property type="match status" value="1"/>
</dbReference>
<dbReference type="InterPro" id="IPR022761">
    <property type="entry name" value="Fumarate_lyase_N"/>
</dbReference>
<dbReference type="InterPro" id="IPR008948">
    <property type="entry name" value="L-Aspartase-like"/>
</dbReference>
<dbReference type="PANTHER" id="PTHR43172:SF1">
    <property type="entry name" value="ADENYLOSUCCINATE LYASE"/>
    <property type="match status" value="1"/>
</dbReference>
<dbReference type="OrthoDB" id="9768878at2"/>
<dbReference type="AlphaFoldDB" id="D9QZE0"/>
<dbReference type="InterPro" id="IPR020557">
    <property type="entry name" value="Fumarate_lyase_CS"/>
</dbReference>
<dbReference type="GO" id="GO:0005829">
    <property type="term" value="C:cytosol"/>
    <property type="evidence" value="ECO:0007669"/>
    <property type="project" value="TreeGrafter"/>
</dbReference>
<keyword evidence="6" id="KW-1185">Reference proteome</keyword>
<dbReference type="InterPro" id="IPR024083">
    <property type="entry name" value="Fumarase/histidase_N"/>
</dbReference>
<dbReference type="PRINTS" id="PR00149">
    <property type="entry name" value="FUMRATELYASE"/>
</dbReference>
<accession>D9QZE0</accession>
<dbReference type="STRING" id="610130.Closa_1808"/>
<gene>
    <name evidence="5" type="ordered locus">Closa_1808</name>
</gene>
<dbReference type="RefSeq" id="WP_013272480.1">
    <property type="nucleotide sequence ID" value="NC_014376.1"/>
</dbReference>
<dbReference type="EMBL" id="CP002109">
    <property type="protein sequence ID" value="ADL04391.1"/>
    <property type="molecule type" value="Genomic_DNA"/>
</dbReference>
<dbReference type="CDD" id="cd01597">
    <property type="entry name" value="pCLME"/>
    <property type="match status" value="1"/>
</dbReference>
<dbReference type="PROSITE" id="PS00163">
    <property type="entry name" value="FUMARATE_LYASES"/>
    <property type="match status" value="1"/>
</dbReference>
<organism evidence="5 6">
    <name type="scientific">Lacrimispora saccharolytica (strain ATCC 35040 / DSM 2544 / NRCC 2533 / WM1)</name>
    <name type="common">Clostridium saccharolyticum</name>
    <dbReference type="NCBI Taxonomy" id="610130"/>
    <lineage>
        <taxon>Bacteria</taxon>
        <taxon>Bacillati</taxon>
        <taxon>Bacillota</taxon>
        <taxon>Clostridia</taxon>
        <taxon>Lachnospirales</taxon>
        <taxon>Lachnospiraceae</taxon>
        <taxon>Lacrimispora</taxon>
    </lineage>
</organism>
<feature type="domain" description="Adenylosuccinate lyase C-terminal" evidence="4">
    <location>
        <begin position="360"/>
        <end position="439"/>
    </location>
</feature>
<dbReference type="PANTHER" id="PTHR43172">
    <property type="entry name" value="ADENYLOSUCCINATE LYASE"/>
    <property type="match status" value="1"/>
</dbReference>
<sequence length="468" mass="52193">MRAFYDSKSKLDDRGIKKLLTETAKYEAWLKVEAALALSQAEEGFIPMEAARDIGAVRLEDLDLEEMERIKARVGHGFVPFIKVLVKACGENGGKYVHYGVTTQNIQQTAQLYTAMQVNSVFKSFLADILENLGRLAMDHKDTVMSGRTHGRHAIPITYGYKVSVWISELIMSLERLEESEKRVFVAMMGGAAGGFHATGAPGRSVQKRVAGKLGMGSMEVPSRNMSQMKVEYLMDLALLCNTFHKMAEEVYYTGMEEFSEISESFAPGTIGSSTMPQKINPKLAKGIIANSQKLYSLPAVGLYSAVRMFEGDSSSYMLFDGIMEEGLQLTAEVLIRAEELSRTLKVNKEQMLKNANINQGLDNSEWIMMHVAEKIGKDKAHELMYEKAMKAELEGEDYYHVLTKDETLASMFTADELKSMIDPGNYTGLCSLLAEEMSRKALERAVKIRKSRKPEEIDGDRKAAADE</sequence>
<dbReference type="Gene3D" id="1.10.40.30">
    <property type="entry name" value="Fumarase/aspartase (C-terminal domain)"/>
    <property type="match status" value="1"/>
</dbReference>
<dbReference type="Gene3D" id="1.10.275.10">
    <property type="entry name" value="Fumarase/aspartase (N-terminal domain)"/>
    <property type="match status" value="1"/>
</dbReference>
<evidence type="ECO:0000313" key="6">
    <source>
        <dbReference type="Proteomes" id="UP000001662"/>
    </source>
</evidence>
<dbReference type="PaxDb" id="610130-Closa_1808"/>
<dbReference type="Gene3D" id="1.20.200.10">
    <property type="entry name" value="Fumarase/aspartase (Central domain)"/>
    <property type="match status" value="1"/>
</dbReference>